<dbReference type="EMBL" id="SIRE01000029">
    <property type="protein sequence ID" value="TBL70830.1"/>
    <property type="molecule type" value="Genomic_DNA"/>
</dbReference>
<dbReference type="InterPro" id="IPR003362">
    <property type="entry name" value="Bact_transf"/>
</dbReference>
<dbReference type="PANTHER" id="PTHR30576:SF20">
    <property type="entry name" value="QUINOVOSAMINEPHOSPHOTRANSFERAE-RELATED"/>
    <property type="match status" value="1"/>
</dbReference>
<dbReference type="AlphaFoldDB" id="A0A4Q9DIA2"/>
<keyword evidence="3" id="KW-0808">Transferase</keyword>
<name>A0A4Q9DIA2_9BACL</name>
<evidence type="ECO:0000313" key="4">
    <source>
        <dbReference type="Proteomes" id="UP000293142"/>
    </source>
</evidence>
<keyword evidence="4" id="KW-1185">Reference proteome</keyword>
<protein>
    <submittedName>
        <fullName evidence="3">Sugar transferase</fullName>
    </submittedName>
</protein>
<proteinExistence type="inferred from homology"/>
<gene>
    <name evidence="3" type="ORF">EYB31_31785</name>
</gene>
<sequence>MAKRLFDVGVSTAVLVICLPLFLLTAIGIKLTSPGPVYYRAKRVGLNGKMFVMHKFRSMHVQQDHRRTLITAVKDDRVFPLGRWLRRLKIDELPQLYDVLRGEMSLVGPRPEDPDIVKRHYSEEQLATLRVRPGLTSPGSLYNYTHGHLYLSDHDVEKTYAEKLLPVKLSLENVYVNQAGILYDLAIIARTVWVIANMACGRKHFQNPPEMRKATSGSLQISG</sequence>
<comment type="caution">
    <text evidence="3">The sequence shown here is derived from an EMBL/GenBank/DDBJ whole genome shotgun (WGS) entry which is preliminary data.</text>
</comment>
<organism evidence="3 4">
    <name type="scientific">Paenibacillus thalictri</name>
    <dbReference type="NCBI Taxonomy" id="2527873"/>
    <lineage>
        <taxon>Bacteria</taxon>
        <taxon>Bacillati</taxon>
        <taxon>Bacillota</taxon>
        <taxon>Bacilli</taxon>
        <taxon>Bacillales</taxon>
        <taxon>Paenibacillaceae</taxon>
        <taxon>Paenibacillus</taxon>
    </lineage>
</organism>
<dbReference type="OrthoDB" id="9808602at2"/>
<evidence type="ECO:0000256" key="1">
    <source>
        <dbReference type="ARBA" id="ARBA00006464"/>
    </source>
</evidence>
<accession>A0A4Q9DIA2</accession>
<comment type="similarity">
    <text evidence="1">Belongs to the bacterial sugar transferase family.</text>
</comment>
<dbReference type="RefSeq" id="WP_131017546.1">
    <property type="nucleotide sequence ID" value="NZ_SIRE01000029.1"/>
</dbReference>
<dbReference type="PANTHER" id="PTHR30576">
    <property type="entry name" value="COLANIC BIOSYNTHESIS UDP-GLUCOSE LIPID CARRIER TRANSFERASE"/>
    <property type="match status" value="1"/>
</dbReference>
<feature type="domain" description="Bacterial sugar transferase" evidence="2">
    <location>
        <begin position="3"/>
        <end position="195"/>
    </location>
</feature>
<dbReference type="Proteomes" id="UP000293142">
    <property type="component" value="Unassembled WGS sequence"/>
</dbReference>
<dbReference type="GO" id="GO:0016780">
    <property type="term" value="F:phosphotransferase activity, for other substituted phosphate groups"/>
    <property type="evidence" value="ECO:0007669"/>
    <property type="project" value="TreeGrafter"/>
</dbReference>
<dbReference type="Pfam" id="PF02397">
    <property type="entry name" value="Bac_transf"/>
    <property type="match status" value="1"/>
</dbReference>
<evidence type="ECO:0000313" key="3">
    <source>
        <dbReference type="EMBL" id="TBL70830.1"/>
    </source>
</evidence>
<evidence type="ECO:0000259" key="2">
    <source>
        <dbReference type="Pfam" id="PF02397"/>
    </source>
</evidence>
<reference evidence="3 4" key="1">
    <citation type="submission" date="2019-02" db="EMBL/GenBank/DDBJ databases">
        <title>Paenibacillus sp. nov., isolated from surface-sterilized tissue of Thalictrum simplex L.</title>
        <authorList>
            <person name="Tuo L."/>
        </authorList>
    </citation>
    <scope>NUCLEOTIDE SEQUENCE [LARGE SCALE GENOMIC DNA]</scope>
    <source>
        <strain evidence="3 4">N2SHLJ1</strain>
    </source>
</reference>